<name>A0A2V2UYD5_TRYCR</name>
<evidence type="ECO:0000256" key="2">
    <source>
        <dbReference type="ARBA" id="ARBA00006375"/>
    </source>
</evidence>
<evidence type="ECO:0000256" key="1">
    <source>
        <dbReference type="ARBA" id="ARBA00004225"/>
    </source>
</evidence>
<keyword evidence="3 10" id="KW-0813">Transport</keyword>
<keyword evidence="7" id="KW-0496">Mitochondrion</keyword>
<keyword evidence="8 9" id="KW-0472">Membrane</keyword>
<dbReference type="VEuPathDB" id="TriTrypDB:C4B63_63g40"/>
<dbReference type="PANTHER" id="PTHR45624">
    <property type="entry name" value="MITOCHONDRIAL BASIC AMINO ACIDS TRANSPORTER-RELATED"/>
    <property type="match status" value="1"/>
</dbReference>
<evidence type="ECO:0000313" key="13">
    <source>
        <dbReference type="Proteomes" id="UP000246121"/>
    </source>
</evidence>
<comment type="caution">
    <text evidence="12">The sequence shown here is derived from an EMBL/GenBank/DDBJ whole genome shotgun (WGS) entry which is preliminary data.</text>
</comment>
<evidence type="ECO:0000313" key="12">
    <source>
        <dbReference type="EMBL" id="PWU89119.1"/>
    </source>
</evidence>
<sequence length="301" mass="33915">MPENESKNNDGNDAYQVTVLHRFFGGTVGGMLQALSCHPLDTVKSRIQRDLYPGIFSCCRHTWANEGFRGFYRGLTPPFMMSGVYNSILFSVNQFMTNALTPAGFDSKSKPPLWRTALSAWLTAPIYALCITPMENVKVRLQLQQSVRTDRDFTGPISCIRFIWVREGPRRFFAGYLPTLLSRLVGLPFYFIVYQLTKQQLENSPIVTNPAGEIFGVMISGCLAGLLFWTCICPFDYMKTQLQSGGTKRGFLEVALTTYKAAGMRGFYRGLPACLLRAIPANATVWLGVEWTTNIMRKYEI</sequence>
<feature type="repeat" description="Solcar" evidence="9">
    <location>
        <begin position="17"/>
        <end position="99"/>
    </location>
</feature>
<dbReference type="PANTHER" id="PTHR45624:SF12">
    <property type="entry name" value="MITOCHONDRIAL ORNITHINE TRANSPORTER 1"/>
    <property type="match status" value="1"/>
</dbReference>
<reference evidence="12 13" key="1">
    <citation type="journal article" date="2018" name="Microb. Genom.">
        <title>Expanding an expanded genome: long-read sequencing of Trypanosoma cruzi.</title>
        <authorList>
            <person name="Berna L."/>
            <person name="Rodriguez M."/>
            <person name="Chiribao M.L."/>
            <person name="Parodi-Talice A."/>
            <person name="Pita S."/>
            <person name="Rijo G."/>
            <person name="Alvarez-Valin F."/>
            <person name="Robello C."/>
        </authorList>
    </citation>
    <scope>NUCLEOTIDE SEQUENCE [LARGE SCALE GENOMIC DNA]</scope>
    <source>
        <strain evidence="12 13">Dm28c</strain>
    </source>
</reference>
<dbReference type="VEuPathDB" id="TriTrypDB:TcBrA4_0012250"/>
<proteinExistence type="inferred from homology"/>
<evidence type="ECO:0000256" key="10">
    <source>
        <dbReference type="RuleBase" id="RU000488"/>
    </source>
</evidence>
<dbReference type="VEuPathDB" id="TriTrypDB:TcYC6_0075520"/>
<dbReference type="SUPFAM" id="SSF103506">
    <property type="entry name" value="Mitochondrial carrier"/>
    <property type="match status" value="1"/>
</dbReference>
<dbReference type="InterPro" id="IPR050567">
    <property type="entry name" value="Mitochondrial_Carrier"/>
</dbReference>
<feature type="repeat" description="Solcar" evidence="9">
    <location>
        <begin position="111"/>
        <end position="200"/>
    </location>
</feature>
<keyword evidence="5" id="KW-0677">Repeat</keyword>
<dbReference type="Pfam" id="PF00153">
    <property type="entry name" value="Mito_carr"/>
    <property type="match status" value="3"/>
</dbReference>
<dbReference type="VEuPathDB" id="TriTrypDB:TCSYLVIO_004603"/>
<accession>A0A2V2UYD5</accession>
<dbReference type="InterPro" id="IPR018108">
    <property type="entry name" value="MCP_transmembrane"/>
</dbReference>
<feature type="repeat" description="Solcar" evidence="9">
    <location>
        <begin position="212"/>
        <end position="295"/>
    </location>
</feature>
<organism evidence="12 13">
    <name type="scientific">Trypanosoma cruzi</name>
    <dbReference type="NCBI Taxonomy" id="5693"/>
    <lineage>
        <taxon>Eukaryota</taxon>
        <taxon>Discoba</taxon>
        <taxon>Euglenozoa</taxon>
        <taxon>Kinetoplastea</taxon>
        <taxon>Metakinetoplastina</taxon>
        <taxon>Trypanosomatida</taxon>
        <taxon>Trypanosomatidae</taxon>
        <taxon>Trypanosoma</taxon>
        <taxon>Schizotrypanum</taxon>
    </lineage>
</organism>
<dbReference type="VEuPathDB" id="TriTrypDB:TcCLB.506247.260"/>
<dbReference type="Proteomes" id="UP000246121">
    <property type="component" value="Unassembled WGS sequence"/>
</dbReference>
<evidence type="ECO:0000256" key="11">
    <source>
        <dbReference type="SAM" id="Phobius"/>
    </source>
</evidence>
<dbReference type="GO" id="GO:0031966">
    <property type="term" value="C:mitochondrial membrane"/>
    <property type="evidence" value="ECO:0007669"/>
    <property type="project" value="UniProtKB-SubCell"/>
</dbReference>
<dbReference type="VEuPathDB" id="TriTrypDB:TCDM_05961"/>
<dbReference type="VEuPathDB" id="TriTrypDB:Tc_MARK_6127"/>
<evidence type="ECO:0000256" key="9">
    <source>
        <dbReference type="PROSITE-ProRule" id="PRU00282"/>
    </source>
</evidence>
<dbReference type="AlphaFoldDB" id="A0A2V2UYD5"/>
<comment type="similarity">
    <text evidence="2 10">Belongs to the mitochondrial carrier (TC 2.A.29) family.</text>
</comment>
<dbReference type="EMBL" id="PRFA01000063">
    <property type="protein sequence ID" value="PWU89119.1"/>
    <property type="molecule type" value="Genomic_DNA"/>
</dbReference>
<dbReference type="VEuPathDB" id="TriTrypDB:TcG_04852"/>
<dbReference type="GO" id="GO:1990575">
    <property type="term" value="P:mitochondrial L-ornithine transmembrane transport"/>
    <property type="evidence" value="ECO:0007669"/>
    <property type="project" value="TreeGrafter"/>
</dbReference>
<evidence type="ECO:0000256" key="7">
    <source>
        <dbReference type="ARBA" id="ARBA00023128"/>
    </source>
</evidence>
<evidence type="ECO:0000256" key="4">
    <source>
        <dbReference type="ARBA" id="ARBA00022692"/>
    </source>
</evidence>
<dbReference type="VEuPathDB" id="TriTrypDB:C3747_103g90"/>
<protein>
    <submittedName>
        <fullName evidence="12">Putative mitochondrial carrier protein</fullName>
    </submittedName>
</protein>
<dbReference type="PROSITE" id="PS50920">
    <property type="entry name" value="SOLCAR"/>
    <property type="match status" value="3"/>
</dbReference>
<evidence type="ECO:0000256" key="6">
    <source>
        <dbReference type="ARBA" id="ARBA00022989"/>
    </source>
</evidence>
<keyword evidence="4 9" id="KW-0812">Transmembrane</keyword>
<dbReference type="VEuPathDB" id="TriTrypDB:TcCLB.506221.40"/>
<feature type="transmembrane region" description="Helical" evidence="11">
    <location>
        <begin position="214"/>
        <end position="235"/>
    </location>
</feature>
<keyword evidence="6 11" id="KW-1133">Transmembrane helix</keyword>
<dbReference type="InterPro" id="IPR023395">
    <property type="entry name" value="MCP_dom_sf"/>
</dbReference>
<evidence type="ECO:0000256" key="5">
    <source>
        <dbReference type="ARBA" id="ARBA00022737"/>
    </source>
</evidence>
<dbReference type="GO" id="GO:0000064">
    <property type="term" value="F:L-ornithine transmembrane transporter activity"/>
    <property type="evidence" value="ECO:0007669"/>
    <property type="project" value="TreeGrafter"/>
</dbReference>
<dbReference type="VEuPathDB" id="TriTrypDB:TcCL_NonESM04319"/>
<dbReference type="VEuPathDB" id="TriTrypDB:BCY84_07472"/>
<comment type="subcellular location">
    <subcellularLocation>
        <location evidence="1">Mitochondrion membrane</location>
        <topology evidence="1">Multi-pass membrane protein</topology>
    </subcellularLocation>
</comment>
<evidence type="ECO:0000256" key="8">
    <source>
        <dbReference type="ARBA" id="ARBA00023136"/>
    </source>
</evidence>
<dbReference type="Gene3D" id="1.50.40.10">
    <property type="entry name" value="Mitochondrial carrier domain"/>
    <property type="match status" value="1"/>
</dbReference>
<gene>
    <name evidence="12" type="ORF">C4B63_63g40</name>
</gene>
<feature type="transmembrane region" description="Helical" evidence="11">
    <location>
        <begin position="173"/>
        <end position="194"/>
    </location>
</feature>
<dbReference type="VEuPathDB" id="TriTrypDB:ECC02_000429"/>
<evidence type="ECO:0000256" key="3">
    <source>
        <dbReference type="ARBA" id="ARBA00022448"/>
    </source>
</evidence>